<evidence type="ECO:0000256" key="1">
    <source>
        <dbReference type="SAM" id="MobiDB-lite"/>
    </source>
</evidence>
<reference evidence="2" key="2">
    <citation type="submission" date="2024-10" db="UniProtKB">
        <authorList>
            <consortium name="EnsemblProtists"/>
        </authorList>
    </citation>
    <scope>IDENTIFICATION</scope>
</reference>
<proteinExistence type="predicted"/>
<dbReference type="Proteomes" id="UP000013827">
    <property type="component" value="Unassembled WGS sequence"/>
</dbReference>
<dbReference type="EnsemblProtists" id="EOD14971">
    <property type="protein sequence ID" value="EOD14971"/>
    <property type="gene ID" value="EMIHUDRAFT_197673"/>
</dbReference>
<feature type="region of interest" description="Disordered" evidence="1">
    <location>
        <begin position="1"/>
        <end position="33"/>
    </location>
</feature>
<organism evidence="2 3">
    <name type="scientific">Emiliania huxleyi (strain CCMP1516)</name>
    <dbReference type="NCBI Taxonomy" id="280463"/>
    <lineage>
        <taxon>Eukaryota</taxon>
        <taxon>Haptista</taxon>
        <taxon>Haptophyta</taxon>
        <taxon>Prymnesiophyceae</taxon>
        <taxon>Isochrysidales</taxon>
        <taxon>Noelaerhabdaceae</taxon>
        <taxon>Emiliania</taxon>
    </lineage>
</organism>
<dbReference type="KEGG" id="ehx:EMIHUDRAFT_197673"/>
<dbReference type="AlphaFoldDB" id="A0A0D3IUN6"/>
<keyword evidence="3" id="KW-1185">Reference proteome</keyword>
<sequence length="218" mass="22180">MRGRRSLDAPPPSEPAPHRHHKNVQRSRRRSELRAEVAAATSIDEALEGVRAGGEGAEAAARSVLRLSGEPSCCELAVRGLPALVECLRSGDVQAARPCAKALARLCAGAAERQDAALAAGTLGAVVDCLAAHGGDPSAVAACGLLLQHLATGVGAAARRAAAMEAGVLPAVAAVARRWDGDCAAILACRAAVRSLTRDSAALQSAARTQGVPAQWLL</sequence>
<dbReference type="Gene3D" id="1.25.10.10">
    <property type="entry name" value="Leucine-rich Repeat Variant"/>
    <property type="match status" value="1"/>
</dbReference>
<evidence type="ECO:0000313" key="2">
    <source>
        <dbReference type="EnsemblProtists" id="EOD14971"/>
    </source>
</evidence>
<dbReference type="RefSeq" id="XP_005767400.1">
    <property type="nucleotide sequence ID" value="XM_005767343.1"/>
</dbReference>
<protein>
    <submittedName>
        <fullName evidence="2">Uncharacterized protein</fullName>
    </submittedName>
</protein>
<name>A0A0D3IUN6_EMIH1</name>
<dbReference type="SUPFAM" id="SSF48371">
    <property type="entry name" value="ARM repeat"/>
    <property type="match status" value="1"/>
</dbReference>
<dbReference type="PaxDb" id="2903-EOD14971"/>
<dbReference type="HOGENOM" id="CLU_1268940_0_0_1"/>
<accession>A0A0D3IUN6</accession>
<evidence type="ECO:0000313" key="3">
    <source>
        <dbReference type="Proteomes" id="UP000013827"/>
    </source>
</evidence>
<dbReference type="GeneID" id="17260816"/>
<dbReference type="InterPro" id="IPR016024">
    <property type="entry name" value="ARM-type_fold"/>
</dbReference>
<feature type="compositionally biased region" description="Basic residues" evidence="1">
    <location>
        <begin position="18"/>
        <end position="29"/>
    </location>
</feature>
<reference evidence="3" key="1">
    <citation type="journal article" date="2013" name="Nature">
        <title>Pan genome of the phytoplankton Emiliania underpins its global distribution.</title>
        <authorList>
            <person name="Read B.A."/>
            <person name="Kegel J."/>
            <person name="Klute M.J."/>
            <person name="Kuo A."/>
            <person name="Lefebvre S.C."/>
            <person name="Maumus F."/>
            <person name="Mayer C."/>
            <person name="Miller J."/>
            <person name="Monier A."/>
            <person name="Salamov A."/>
            <person name="Young J."/>
            <person name="Aguilar M."/>
            <person name="Claverie J.M."/>
            <person name="Frickenhaus S."/>
            <person name="Gonzalez K."/>
            <person name="Herman E.K."/>
            <person name="Lin Y.C."/>
            <person name="Napier J."/>
            <person name="Ogata H."/>
            <person name="Sarno A.F."/>
            <person name="Shmutz J."/>
            <person name="Schroeder D."/>
            <person name="de Vargas C."/>
            <person name="Verret F."/>
            <person name="von Dassow P."/>
            <person name="Valentin K."/>
            <person name="Van de Peer Y."/>
            <person name="Wheeler G."/>
            <person name="Dacks J.B."/>
            <person name="Delwiche C.F."/>
            <person name="Dyhrman S.T."/>
            <person name="Glockner G."/>
            <person name="John U."/>
            <person name="Richards T."/>
            <person name="Worden A.Z."/>
            <person name="Zhang X."/>
            <person name="Grigoriev I.V."/>
            <person name="Allen A.E."/>
            <person name="Bidle K."/>
            <person name="Borodovsky M."/>
            <person name="Bowler C."/>
            <person name="Brownlee C."/>
            <person name="Cock J.M."/>
            <person name="Elias M."/>
            <person name="Gladyshev V.N."/>
            <person name="Groth M."/>
            <person name="Guda C."/>
            <person name="Hadaegh A."/>
            <person name="Iglesias-Rodriguez M.D."/>
            <person name="Jenkins J."/>
            <person name="Jones B.M."/>
            <person name="Lawson T."/>
            <person name="Leese F."/>
            <person name="Lindquist E."/>
            <person name="Lobanov A."/>
            <person name="Lomsadze A."/>
            <person name="Malik S.B."/>
            <person name="Marsh M.E."/>
            <person name="Mackinder L."/>
            <person name="Mock T."/>
            <person name="Mueller-Roeber B."/>
            <person name="Pagarete A."/>
            <person name="Parker M."/>
            <person name="Probert I."/>
            <person name="Quesneville H."/>
            <person name="Raines C."/>
            <person name="Rensing S.A."/>
            <person name="Riano-Pachon D.M."/>
            <person name="Richier S."/>
            <person name="Rokitta S."/>
            <person name="Shiraiwa Y."/>
            <person name="Soanes D.M."/>
            <person name="van der Giezen M."/>
            <person name="Wahlund T.M."/>
            <person name="Williams B."/>
            <person name="Wilson W."/>
            <person name="Wolfe G."/>
            <person name="Wurch L.L."/>
        </authorList>
    </citation>
    <scope>NUCLEOTIDE SEQUENCE</scope>
</reference>
<dbReference type="InterPro" id="IPR011989">
    <property type="entry name" value="ARM-like"/>
</dbReference>